<feature type="transmembrane region" description="Helical" evidence="6">
    <location>
        <begin position="346"/>
        <end position="372"/>
    </location>
</feature>
<feature type="transmembrane region" description="Helical" evidence="6">
    <location>
        <begin position="46"/>
        <end position="79"/>
    </location>
</feature>
<dbReference type="CDD" id="cd01115">
    <property type="entry name" value="SLC13_permease"/>
    <property type="match status" value="1"/>
</dbReference>
<protein>
    <submittedName>
        <fullName evidence="7">Solute carrier family 13 (Sodium-dependent dicarboxylate transporter), member 2/3/5</fullName>
    </submittedName>
</protein>
<evidence type="ECO:0000313" key="8">
    <source>
        <dbReference type="Proteomes" id="UP000199331"/>
    </source>
</evidence>
<feature type="transmembrane region" description="Helical" evidence="6">
    <location>
        <begin position="425"/>
        <end position="445"/>
    </location>
</feature>
<evidence type="ECO:0000256" key="2">
    <source>
        <dbReference type="ARBA" id="ARBA00022448"/>
    </source>
</evidence>
<feature type="transmembrane region" description="Helical" evidence="6">
    <location>
        <begin position="183"/>
        <end position="206"/>
    </location>
</feature>
<proteinExistence type="predicted"/>
<keyword evidence="8" id="KW-1185">Reference proteome</keyword>
<dbReference type="Proteomes" id="UP000199331">
    <property type="component" value="Unassembled WGS sequence"/>
</dbReference>
<evidence type="ECO:0000313" key="7">
    <source>
        <dbReference type="EMBL" id="SFO84096.1"/>
    </source>
</evidence>
<evidence type="ECO:0000256" key="1">
    <source>
        <dbReference type="ARBA" id="ARBA00004141"/>
    </source>
</evidence>
<dbReference type="PANTHER" id="PTHR10283">
    <property type="entry name" value="SOLUTE CARRIER FAMILY 13 MEMBER"/>
    <property type="match status" value="1"/>
</dbReference>
<dbReference type="OrthoDB" id="9766267at2"/>
<comment type="subcellular location">
    <subcellularLocation>
        <location evidence="1">Membrane</location>
        <topology evidence="1">Multi-pass membrane protein</topology>
    </subcellularLocation>
</comment>
<feature type="transmembrane region" description="Helical" evidence="6">
    <location>
        <begin position="154"/>
        <end position="171"/>
    </location>
</feature>
<feature type="transmembrane region" description="Helical" evidence="6">
    <location>
        <begin position="466"/>
        <end position="486"/>
    </location>
</feature>
<keyword evidence="5 6" id="KW-0472">Membrane</keyword>
<evidence type="ECO:0000256" key="5">
    <source>
        <dbReference type="ARBA" id="ARBA00023136"/>
    </source>
</evidence>
<keyword evidence="2" id="KW-0813">Transport</keyword>
<feature type="transmembrane region" description="Helical" evidence="6">
    <location>
        <begin position="15"/>
        <end position="34"/>
    </location>
</feature>
<evidence type="ECO:0000256" key="4">
    <source>
        <dbReference type="ARBA" id="ARBA00022989"/>
    </source>
</evidence>
<dbReference type="STRING" id="604088.SAMN04488060_0202"/>
<accession>A0A1I5KHI6</accession>
<dbReference type="GO" id="GO:0015141">
    <property type="term" value="F:succinate transmembrane transporter activity"/>
    <property type="evidence" value="ECO:0007669"/>
    <property type="project" value="UniProtKB-ARBA"/>
</dbReference>
<dbReference type="AlphaFoldDB" id="A0A1I5KHI6"/>
<name>A0A1I5KHI6_9SPHN</name>
<dbReference type="PANTHER" id="PTHR10283:SF82">
    <property type="entry name" value="SOLUTE CARRIER FAMILY 13 MEMBER 2"/>
    <property type="match status" value="1"/>
</dbReference>
<feature type="transmembrane region" description="Helical" evidence="6">
    <location>
        <begin position="226"/>
        <end position="248"/>
    </location>
</feature>
<dbReference type="NCBIfam" id="TIGR00785">
    <property type="entry name" value="dass"/>
    <property type="match status" value="1"/>
</dbReference>
<gene>
    <name evidence="7" type="ORF">SAMN04488060_0202</name>
</gene>
<keyword evidence="4 6" id="KW-1133">Transmembrane helix</keyword>
<evidence type="ECO:0000256" key="6">
    <source>
        <dbReference type="SAM" id="Phobius"/>
    </source>
</evidence>
<dbReference type="GO" id="GO:0005886">
    <property type="term" value="C:plasma membrane"/>
    <property type="evidence" value="ECO:0007669"/>
    <property type="project" value="TreeGrafter"/>
</dbReference>
<reference evidence="8" key="1">
    <citation type="submission" date="2016-10" db="EMBL/GenBank/DDBJ databases">
        <authorList>
            <person name="Varghese N."/>
            <person name="Submissions S."/>
        </authorList>
    </citation>
    <scope>NUCLEOTIDE SEQUENCE [LARGE SCALE GENOMIC DNA]</scope>
    <source>
        <strain evidence="8">CGMCC 1.7715</strain>
    </source>
</reference>
<dbReference type="InterPro" id="IPR031312">
    <property type="entry name" value="Na/sul_symport_CS"/>
</dbReference>
<organism evidence="7 8">
    <name type="scientific">Qipengyuania nanhaisediminis</name>
    <dbReference type="NCBI Taxonomy" id="604088"/>
    <lineage>
        <taxon>Bacteria</taxon>
        <taxon>Pseudomonadati</taxon>
        <taxon>Pseudomonadota</taxon>
        <taxon>Alphaproteobacteria</taxon>
        <taxon>Sphingomonadales</taxon>
        <taxon>Erythrobacteraceae</taxon>
        <taxon>Qipengyuania</taxon>
    </lineage>
</organism>
<keyword evidence="3 6" id="KW-0812">Transmembrane</keyword>
<dbReference type="Pfam" id="PF00939">
    <property type="entry name" value="Na_sulph_symp"/>
    <property type="match status" value="1"/>
</dbReference>
<dbReference type="RefSeq" id="WP_090476498.1">
    <property type="nucleotide sequence ID" value="NZ_FOWZ01000001.1"/>
</dbReference>
<dbReference type="InterPro" id="IPR001898">
    <property type="entry name" value="SLC13A/DASS"/>
</dbReference>
<sequence length="490" mass="51647">MTQTSPAASAEQPRGFNPIGLIAGLVAFAVFFFAFSPDELDRPAQIAAAIGVLMAIWWATEAVPLPVTALIPIIAFPLAGIATVDEAAAPYANPIIYLFLGGFLVALAVERSQLHRRLALAIFRHMGSTGKGLVAGFMLAAALLSMWISNTSTTLMLFPIAVSLALVVGETSPGLSEKGKRDFTLALLLGLAYGASIGGVATLVGTPPNAFMAGFLQSEYQVEIPFAQWMMIGVPVSVILLPLGWLLLTRFLFPVEFVSSAETIAEMDRRHDALGKMTIAEKRTAALFALLVFGWIMRKPLSGLLGIEGLSDAGIAMAVALLAFLIPSGVDRHALVTWEDTKRLPWGVLILFGGGLSLAAALSSTGLTLWLGQQLAPLGEINHILLVIALTTLVIFLTELTSNVATTATLLPVVAALAIELGIDPLILVVPVTIAASCAYMLPVATPPNAIVFSSGDVAIKDMMRAGLWLNIVAIILVSIIAVWLVPAVL</sequence>
<dbReference type="PROSITE" id="PS01271">
    <property type="entry name" value="NA_SULFATE"/>
    <property type="match status" value="1"/>
</dbReference>
<dbReference type="EMBL" id="FOWZ01000001">
    <property type="protein sequence ID" value="SFO84096.1"/>
    <property type="molecule type" value="Genomic_DNA"/>
</dbReference>
<feature type="transmembrane region" description="Helical" evidence="6">
    <location>
        <begin position="91"/>
        <end position="109"/>
    </location>
</feature>
<feature type="transmembrane region" description="Helical" evidence="6">
    <location>
        <begin position="384"/>
        <end position="405"/>
    </location>
</feature>
<feature type="transmembrane region" description="Helical" evidence="6">
    <location>
        <begin position="304"/>
        <end position="326"/>
    </location>
</feature>
<evidence type="ECO:0000256" key="3">
    <source>
        <dbReference type="ARBA" id="ARBA00022692"/>
    </source>
</evidence>
<feature type="transmembrane region" description="Helical" evidence="6">
    <location>
        <begin position="130"/>
        <end position="148"/>
    </location>
</feature>